<dbReference type="OrthoDB" id="557418at2759"/>
<dbReference type="Proteomes" id="UP000075714">
    <property type="component" value="Unassembled WGS sequence"/>
</dbReference>
<keyword evidence="2" id="KW-1185">Reference proteome</keyword>
<organism evidence="1 2">
    <name type="scientific">Gonium pectorale</name>
    <name type="common">Green alga</name>
    <dbReference type="NCBI Taxonomy" id="33097"/>
    <lineage>
        <taxon>Eukaryota</taxon>
        <taxon>Viridiplantae</taxon>
        <taxon>Chlorophyta</taxon>
        <taxon>core chlorophytes</taxon>
        <taxon>Chlorophyceae</taxon>
        <taxon>CS clade</taxon>
        <taxon>Chlamydomonadales</taxon>
        <taxon>Volvocaceae</taxon>
        <taxon>Gonium</taxon>
    </lineage>
</organism>
<sequence length="129" mass="14890">MDLMNLLQASIRNNATRVANSSTRTTAMLPLVVESPRCPSSRIGQFPGPDVPVPRTDYNAIDELKHEQLDKLEEFYCENFGQKSNSIEYRRAVYFAWAGNSIYHRLQFEKAPNRASWHKISREKNPDVF</sequence>
<accession>A0A150G8I2</accession>
<comment type="caution">
    <text evidence="1">The sequence shown here is derived from an EMBL/GenBank/DDBJ whole genome shotgun (WGS) entry which is preliminary data.</text>
</comment>
<evidence type="ECO:0000313" key="1">
    <source>
        <dbReference type="EMBL" id="KXZ46073.1"/>
    </source>
</evidence>
<reference evidence="2" key="1">
    <citation type="journal article" date="2016" name="Nat. Commun.">
        <title>The Gonium pectorale genome demonstrates co-option of cell cycle regulation during the evolution of multicellularity.</title>
        <authorList>
            <person name="Hanschen E.R."/>
            <person name="Marriage T.N."/>
            <person name="Ferris P.J."/>
            <person name="Hamaji T."/>
            <person name="Toyoda A."/>
            <person name="Fujiyama A."/>
            <person name="Neme R."/>
            <person name="Noguchi H."/>
            <person name="Minakuchi Y."/>
            <person name="Suzuki M."/>
            <person name="Kawai-Toyooka H."/>
            <person name="Smith D.R."/>
            <person name="Sparks H."/>
            <person name="Anderson J."/>
            <person name="Bakaric R."/>
            <person name="Luria V."/>
            <person name="Karger A."/>
            <person name="Kirschner M.W."/>
            <person name="Durand P.M."/>
            <person name="Michod R.E."/>
            <person name="Nozaki H."/>
            <person name="Olson B.J."/>
        </authorList>
    </citation>
    <scope>NUCLEOTIDE SEQUENCE [LARGE SCALE GENOMIC DNA]</scope>
    <source>
        <strain evidence="2">NIES-2863</strain>
    </source>
</reference>
<name>A0A150G8I2_GONPE</name>
<proteinExistence type="predicted"/>
<gene>
    <name evidence="1" type="ORF">GPECTOR_47g348</name>
</gene>
<protein>
    <submittedName>
        <fullName evidence="1">Uncharacterized protein</fullName>
    </submittedName>
</protein>
<evidence type="ECO:0000313" key="2">
    <source>
        <dbReference type="Proteomes" id="UP000075714"/>
    </source>
</evidence>
<dbReference type="EMBL" id="LSYV01000048">
    <property type="protein sequence ID" value="KXZ46073.1"/>
    <property type="molecule type" value="Genomic_DNA"/>
</dbReference>
<dbReference type="AlphaFoldDB" id="A0A150G8I2"/>